<feature type="transmembrane region" description="Helical" evidence="2">
    <location>
        <begin position="222"/>
        <end position="241"/>
    </location>
</feature>
<accession>A0ABV1E9A1</accession>
<feature type="compositionally biased region" description="Basic and acidic residues" evidence="1">
    <location>
        <begin position="271"/>
        <end position="284"/>
    </location>
</feature>
<keyword evidence="2" id="KW-0812">Transmembrane</keyword>
<dbReference type="RefSeq" id="WP_349231940.1">
    <property type="nucleotide sequence ID" value="NZ_JBBMFK010000016.1"/>
</dbReference>
<feature type="region of interest" description="Disordered" evidence="1">
    <location>
        <begin position="270"/>
        <end position="300"/>
    </location>
</feature>
<feature type="transmembrane region" description="Helical" evidence="2">
    <location>
        <begin position="247"/>
        <end position="269"/>
    </location>
</feature>
<feature type="transmembrane region" description="Helical" evidence="2">
    <location>
        <begin position="195"/>
        <end position="215"/>
    </location>
</feature>
<proteinExistence type="predicted"/>
<organism evidence="3 4">
    <name type="scientific">Pseudoflavonifractor intestinihominis</name>
    <dbReference type="NCBI Taxonomy" id="3133171"/>
    <lineage>
        <taxon>Bacteria</taxon>
        <taxon>Bacillati</taxon>
        <taxon>Bacillota</taxon>
        <taxon>Clostridia</taxon>
        <taxon>Eubacteriales</taxon>
        <taxon>Oscillospiraceae</taxon>
        <taxon>Pseudoflavonifractor</taxon>
    </lineage>
</organism>
<evidence type="ECO:0000313" key="4">
    <source>
        <dbReference type="Proteomes" id="UP001464378"/>
    </source>
</evidence>
<dbReference type="Proteomes" id="UP001464378">
    <property type="component" value="Unassembled WGS sequence"/>
</dbReference>
<evidence type="ECO:0000256" key="2">
    <source>
        <dbReference type="SAM" id="Phobius"/>
    </source>
</evidence>
<name>A0ABV1E9A1_9FIRM</name>
<sequence>MRKEIVLPSLAVGGGIVGLFLRRWELATAFEADTGLVTPNMPSTWALILWSAVLAVVFILLCRGKHRPFAGGYDAAFAAKGNTVYVTAMVLSAFLLLASAVLNYMGIPAAYQDAVAAARAGNAQGTPLFNVLPRAILGLLSAISFFCVLSTGKNNYRSEGKGKFSFPLLAPAYMGCIWLIAAYQVRAGDPVRQDYIYELFAIIASLLGLYFTAGFSFERAKVFRSALFSLLGVYFSLVTLADGHELYVVLLYGFCILNLTANVTALLANDARPESKARRSRPEEELSTEDSETEVSPDEQ</sequence>
<feature type="compositionally biased region" description="Acidic residues" evidence="1">
    <location>
        <begin position="285"/>
        <end position="300"/>
    </location>
</feature>
<feature type="transmembrane region" description="Helical" evidence="2">
    <location>
        <begin position="83"/>
        <end position="111"/>
    </location>
</feature>
<feature type="transmembrane region" description="Helical" evidence="2">
    <location>
        <begin position="45"/>
        <end position="62"/>
    </location>
</feature>
<feature type="transmembrane region" description="Helical" evidence="2">
    <location>
        <begin position="164"/>
        <end position="183"/>
    </location>
</feature>
<evidence type="ECO:0000313" key="3">
    <source>
        <dbReference type="EMBL" id="MEQ2443888.1"/>
    </source>
</evidence>
<keyword evidence="2" id="KW-0472">Membrane</keyword>
<reference evidence="3 4" key="1">
    <citation type="submission" date="2024-03" db="EMBL/GenBank/DDBJ databases">
        <title>Human intestinal bacterial collection.</title>
        <authorList>
            <person name="Pauvert C."/>
            <person name="Hitch T.C.A."/>
            <person name="Clavel T."/>
        </authorList>
    </citation>
    <scope>NUCLEOTIDE SEQUENCE [LARGE SCALE GENOMIC DNA]</scope>
    <source>
        <strain evidence="3 4">CLA-AP-H29</strain>
    </source>
</reference>
<feature type="transmembrane region" description="Helical" evidence="2">
    <location>
        <begin position="131"/>
        <end position="152"/>
    </location>
</feature>
<keyword evidence="4" id="KW-1185">Reference proteome</keyword>
<keyword evidence="2" id="KW-1133">Transmembrane helix</keyword>
<gene>
    <name evidence="3" type="ORF">WMO64_10485</name>
</gene>
<comment type="caution">
    <text evidence="3">The sequence shown here is derived from an EMBL/GenBank/DDBJ whole genome shotgun (WGS) entry which is preliminary data.</text>
</comment>
<evidence type="ECO:0000256" key="1">
    <source>
        <dbReference type="SAM" id="MobiDB-lite"/>
    </source>
</evidence>
<protein>
    <submittedName>
        <fullName evidence="3">Uncharacterized protein</fullName>
    </submittedName>
</protein>
<dbReference type="EMBL" id="JBBMFK010000016">
    <property type="protein sequence ID" value="MEQ2443888.1"/>
    <property type="molecule type" value="Genomic_DNA"/>
</dbReference>